<organism evidence="2 3">
    <name type="scientific">Acidiphilium acidophilum</name>
    <name type="common">Thiobacillus acidophilus</name>
    <dbReference type="NCBI Taxonomy" id="76588"/>
    <lineage>
        <taxon>Bacteria</taxon>
        <taxon>Pseudomonadati</taxon>
        <taxon>Pseudomonadota</taxon>
        <taxon>Alphaproteobacteria</taxon>
        <taxon>Acetobacterales</taxon>
        <taxon>Acidocellaceae</taxon>
        <taxon>Acidiphilium</taxon>
    </lineage>
</organism>
<keyword evidence="3" id="KW-1185">Reference proteome</keyword>
<evidence type="ECO:0000313" key="2">
    <source>
        <dbReference type="EMBL" id="MDX5932605.1"/>
    </source>
</evidence>
<reference evidence="2 3" key="1">
    <citation type="submission" date="2023-11" db="EMBL/GenBank/DDBJ databases">
        <title>MicrobeMod: A computational toolkit for identifying prokaryotic methylation and restriction-modification with nanopore sequencing.</title>
        <authorList>
            <person name="Crits-Christoph A."/>
            <person name="Kang S.C."/>
            <person name="Lee H."/>
            <person name="Ostrov N."/>
        </authorList>
    </citation>
    <scope>NUCLEOTIDE SEQUENCE [LARGE SCALE GENOMIC DNA]</scope>
    <source>
        <strain evidence="2 3">DSMZ 700</strain>
    </source>
</reference>
<protein>
    <submittedName>
        <fullName evidence="2">Uncharacterized protein</fullName>
    </submittedName>
</protein>
<dbReference type="Proteomes" id="UP001279553">
    <property type="component" value="Unassembled WGS sequence"/>
</dbReference>
<dbReference type="RefSeq" id="WP_319615458.1">
    <property type="nucleotide sequence ID" value="NZ_JAWXYB010000018.1"/>
</dbReference>
<proteinExistence type="predicted"/>
<evidence type="ECO:0000256" key="1">
    <source>
        <dbReference type="SAM" id="MobiDB-lite"/>
    </source>
</evidence>
<comment type="caution">
    <text evidence="2">The sequence shown here is derived from an EMBL/GenBank/DDBJ whole genome shotgun (WGS) entry which is preliminary data.</text>
</comment>
<dbReference type="EMBL" id="JAWXYB010000018">
    <property type="protein sequence ID" value="MDX5932605.1"/>
    <property type="molecule type" value="Genomic_DNA"/>
</dbReference>
<sequence length="291" mass="32435">MGRSGNIVPLRGQHGVAPVLDLGGPQLRATLQDLVEASASTGGIDVYVNALGVKSALFTALLGRDAIGRLDESLLRDLLALMPTVRRRARLWLEREGASSLRARIITLMEGHGREQPIDDLIANFTAQFPEGNDYRWTRDLAAEILHFTAPDRCPLMTRWIWDAKAKTGVLREIWFDDAIDEKRVVVRDDFATFKVLADEIAGFLRENGFFRELALCQDVMFAHVYARYINDRGNQFLKGDFGGPEDRMAHTRRMLGLDAPGAKKGRAATAIAQDSVPEPLQINRTRHADS</sequence>
<feature type="region of interest" description="Disordered" evidence="1">
    <location>
        <begin position="269"/>
        <end position="291"/>
    </location>
</feature>
<gene>
    <name evidence="2" type="ORF">SIL87_17775</name>
</gene>
<dbReference type="AlphaFoldDB" id="A0AAW9DUD7"/>
<evidence type="ECO:0000313" key="3">
    <source>
        <dbReference type="Proteomes" id="UP001279553"/>
    </source>
</evidence>
<name>A0AAW9DUD7_ACIAO</name>
<accession>A0AAW9DUD7</accession>